<sequence>MFNFKTLAEAITYRKDTVDKGILFIKGEKEEFYLSYKDLYVKSLKYLYSLQQEGMNAGDELVFQINDNCEFICVFWACILGGIVPVPVTIGNNHEHKLKLVKILNILNNPFLIADEKSVVSFKKFIEENDIIDFDKMYENKLISLENLDKVDGIGQLHKVDSKDIAFIQFSSGSTGDPKGVILTHDNLLTNIYAIIKGGKIEVSESVLTWMPLTHDMGLIGCHLTPLINGMLQMNMHTSLFIKYPTLWMKKANEHRANILQSPNFGYKYFLSWFKSEIAKDWDLSCVRLIFNGAEPISIELCHEFTEIMAEYNLSRNVIFPVYGLAEACLAVTFPPVEEEIHTIKLVRDSIVLGSKVEITNSDENSVQFVEVGYPVDNCYVKICDEDNNTLEEEFVGVIHIKGNNVTSGYFNNKEATDAVISDDNWLDTGDLGFLRNGRLVVTGRKKDIIFINGQNYYPHDIERVVETIEGVRGGGVAACGVYNKELDKEEICVFVLFKKHLTEFSKLALEIKKYISENMGLEVSNVLPVKKIPKTTSGKVQRYRFKKDYEEGLYSQLVKDLDEVISKVFSERTIEEASTETEKTLVDICKKIFKFEILGVTDSFFDLGINSIKIAELSNKISKEFSVQIPISDMFSCSNIRLLAKYIDEADRNQYVAIDKITEEEEYYQVSSAQKRIFILEDIEQGGLMYNMPGALVLEGSLDIEHLENSFRKLIDRHEALRTSFLFVNDEPRQKIHEEVTFNLNCEQCDEKDIDAIINDFIRPFNLNEAPLMRVKLLKVKEDKYYLLIDMHHIISDGVSVNLLIKDLNKLYNNEELPELKLQYKDFAAWQNKILSVGNVEKQKNYWIDRFSGDIPVLSMSMDYNRPATQSFEGDKIYFDLDEKLSLKLNKVAKDAGSTMYMVLLAAYNVLLSRYSGQEDIIVGSPIAGRTRTELENVMGMFVNTLAMRNAPVSSLSFLEFLEDVKKNTLSAIDNQEYQFEDLVEALNIPRDISRNPLFDTMFTMQNMENTQMNLEGLKVKSYNIDSKAAKFDMSLDAIEKDDKILFELEYCTALFKKETIEALKNHFINILTSVSEEPNVKLAEIDMLSDIEKQLIVDKFNSKKCQYDFRKTLHELFEENAKNNPTKTAVIYEDSKISYEELNKKSNRIANYLISQGISNENLVGVLMERTPLMVEAILGIWKSNNAYIPLDSKHPVERKIGVLKDSDAEAIITLSEFIDEEFKKEYKGKIVVLDLIEEEILNQSIDNPGLNSDIDSLAYVLFTSGSTGKPKGVMIEHKGMLNHIFAERDELNLDSNMVFAQNASHCFDISVWQFFAALALGGTTAIYSNELILEPTKFTKQIINNKVTLLEVVPSYLMTIMDAVEEDSTLTLEDLKWLMITGEAVKNSVVKRWFTLKPNIKMINAYGPAEASDDITQYIIDEFPENLENIPIGTPLNNVNLYIADKDMNLCPVGVVGEICVSGICVGRGYINNPEKTAEVFLDDPFINGENVRLYRTGDLGKWIPDGSIEFIGRRDYQVKVRGFRIELGEIENVFAGYKGVRDVVAVTKNDHRGNNFICAYYSTDEEVEVQEIKEYLSRYIPEYMIPAYFMEMEQLPLLSNAKVDRKSLPDPTFERTEEYVLPSNEVEEKLLEIWKEILKLDRISVTDNFFSIGGHSLRAANLSARISREINVKIPTKDIFIYPTIKELAVQIEKSQPDNYKAIELIEESEYYELSSAQKRLYVLDSFEENSTMYNMPGVMVVEGSLDKIQLENAFKKIIERHETLRSSFHYLENEPYQKVYETVEFSLSYDEKDEEEIYALAKEFIKPFDLTKAPLLRAGIVKVEEAKHYLFFDMHHIVSDGISIDVLTSELSDIYNGIEPSPIKVQYKDFASWQNDILKSEEMKIHEEYWLNKFSGEIPILAMPTDYTRPSVQSFEGNRIFFEANSELTTKLKKLVKETDTTLYMVLLSAYNVLLSKYTGQDDIVVGSPSAGREKVELENMIGMFVNTLALRNIQKPTMTFKEFLLNVKEDSLKAYESQSYQFEELVEKLNIPRDISRNPIFDTMFTMQNTENLEIAMGGLTFKPYRIDFNVSKFDLSLDAVENKGKIEFEMEYCTALFKKETIDRISDHFINILSSIVENPNAKLSEITLLTEKEKKQILCDFNGKKVPYDFSKTLHQLFEDNAVKTPDKTAIIFGDENISYDALNKKSNSFARYLIEKNVKLETIVGVMLHRSPRFVESVLAIWKAGGAYIPLDVEYPSQRKLSIVEDGNADYIITLSEYIDDEFRSQYKGEIICLDLIEEELKDKDSSNVNTKVDINNLAYILFTSGSTGKPKGVMIEHLGMLNHIFAERDELQLDENLVFAQNANHCFDISVWQFFAALALGGTTAIYPNELILEVDKFTEKIVRDKVTLLEVVPSYLIVMMDYIESNKLTLDQLKYLMITGEAAKPNVIKRWFELFKDKKMVNAYGPAEASDDITQYIIDAETNTDIVSIGKPLSNINIYIMNKEMELCPVGVAGEICVSGICVGRGYINNPEKTEESFVYDPLQTDEKVRMYKTGDIGKWLPDGNIEFIGRSDFQVKVRGFRIELGEIESRIAEFNDVKDAVAVVKKDSKGNNYICAYFAADVDINEEELKEYLGNFVPSYMIPSYFVQLEELPLSPNGKIDRKALPEPEIDENREYVPPRNEIEELLVDIWQQTLGVDRIGINDNFFSLGGDSIKAIKVSSTLGNNGYKLEVRNLFQYPVISKLSAYVKSNTVEAFQGIVEGEVNLTPIQEGFFKHNFTDKHHYNQSVMLFCKDGLKEEYFEEVFDKLIEHHDALRMSYKVNEGAISQINKGIEPKAYGFLVKDLTNADNYKEIIQEEANKLQGSVDLENGPLVQGCLFKTSIGDYLSIVIHHLVVDGVSWRIILEDLENAYSSLCEGLEIQLPKKTSSYKEWSGKLVEYSQSTELLKELEYWTVVENSEAVNLPQTSKIDVDKNKDTALLSVSLDEEATKNLLTECNTAYNTDINDLLLSALGISMKKWTGSDEILINLEGHGREELFKDIDITRTVGWFTAEYPVLIDMAKAEDISFTLKNTKETLRRVPNKGIGYGILKHLSEEAQENFKSSKKPQISFNYLGDFGEEASGKHFGIADINSGSDVSPELEREYVLDINGIILENKLMLKIEFNKKQFTEDSIEKLLSNYIEVLKAIIAHCMGKEETEITPDDVGYSDMSLEQFDDLVDELSDLLGDLDL</sequence>
<dbReference type="InterPro" id="IPR010071">
    <property type="entry name" value="AA_adenyl_dom"/>
</dbReference>
<dbReference type="InterPro" id="IPR020845">
    <property type="entry name" value="AMP-binding_CS"/>
</dbReference>
<dbReference type="InterPro" id="IPR009081">
    <property type="entry name" value="PP-bd_ACP"/>
</dbReference>
<dbReference type="InterPro" id="IPR006162">
    <property type="entry name" value="Ppantetheine_attach_site"/>
</dbReference>
<name>D9SQJ6_CLOC7</name>
<dbReference type="InterPro" id="IPR020806">
    <property type="entry name" value="PKS_PP-bd"/>
</dbReference>
<dbReference type="SUPFAM" id="SSF52777">
    <property type="entry name" value="CoA-dependent acyltransferases"/>
    <property type="match status" value="6"/>
</dbReference>
<dbReference type="eggNOG" id="COG0318">
    <property type="taxonomic scope" value="Bacteria"/>
</dbReference>
<keyword evidence="3" id="KW-0596">Phosphopantetheine</keyword>
<keyword evidence="5" id="KW-0677">Repeat</keyword>
<dbReference type="FunFam" id="1.10.1200.10:FF:000005">
    <property type="entry name" value="Nonribosomal peptide synthetase 1"/>
    <property type="match status" value="2"/>
</dbReference>
<keyword evidence="9" id="KW-1185">Reference proteome</keyword>
<dbReference type="GO" id="GO:0008610">
    <property type="term" value="P:lipid biosynthetic process"/>
    <property type="evidence" value="ECO:0007669"/>
    <property type="project" value="UniProtKB-ARBA"/>
</dbReference>
<evidence type="ECO:0000256" key="2">
    <source>
        <dbReference type="ARBA" id="ARBA00006432"/>
    </source>
</evidence>
<dbReference type="SMART" id="SM00823">
    <property type="entry name" value="PKS_PP"/>
    <property type="match status" value="3"/>
</dbReference>
<dbReference type="Pfam" id="PF00668">
    <property type="entry name" value="Condensation"/>
    <property type="match status" value="3"/>
</dbReference>
<reference evidence="8 9" key="1">
    <citation type="submission" date="2010-08" db="EMBL/GenBank/DDBJ databases">
        <title>Complete sequence of Clostridium cellulovorans 743B.</title>
        <authorList>
            <consortium name="US DOE Joint Genome Institute"/>
            <person name="Lucas S."/>
            <person name="Copeland A."/>
            <person name="Lapidus A."/>
            <person name="Cheng J.-F."/>
            <person name="Bruce D."/>
            <person name="Goodwin L."/>
            <person name="Pitluck S."/>
            <person name="Chertkov O."/>
            <person name="Detter J.C."/>
            <person name="Han C."/>
            <person name="Tapia R."/>
            <person name="Land M."/>
            <person name="Hauser L."/>
            <person name="Chang Y.-J."/>
            <person name="Jeffries C."/>
            <person name="Kyrpides N."/>
            <person name="Ivanova N."/>
            <person name="Mikhailova N."/>
            <person name="Hemme C.L."/>
            <person name="Woyke T."/>
        </authorList>
    </citation>
    <scope>NUCLEOTIDE SEQUENCE [LARGE SCALE GENOMIC DNA]</scope>
    <source>
        <strain evidence="9">ATCC 35296 / DSM 3052 / OCM 3 / 743B</strain>
    </source>
</reference>
<dbReference type="InterPro" id="IPR025110">
    <property type="entry name" value="AMP-bd_C"/>
</dbReference>
<dbReference type="Gene3D" id="3.30.559.10">
    <property type="entry name" value="Chloramphenicol acetyltransferase-like domain"/>
    <property type="match status" value="3"/>
</dbReference>
<feature type="domain" description="Carrier" evidence="7">
    <location>
        <begin position="2670"/>
        <end position="2744"/>
    </location>
</feature>
<comment type="cofactor">
    <cofactor evidence="1">
        <name>pantetheine 4'-phosphate</name>
        <dbReference type="ChEBI" id="CHEBI:47942"/>
    </cofactor>
</comment>
<dbReference type="GO" id="GO:0003824">
    <property type="term" value="F:catalytic activity"/>
    <property type="evidence" value="ECO:0007669"/>
    <property type="project" value="InterPro"/>
</dbReference>
<dbReference type="InterPro" id="IPR000873">
    <property type="entry name" value="AMP-dep_synth/lig_dom"/>
</dbReference>
<evidence type="ECO:0000313" key="8">
    <source>
        <dbReference type="EMBL" id="ADL52202.1"/>
    </source>
</evidence>
<evidence type="ECO:0000256" key="4">
    <source>
        <dbReference type="ARBA" id="ARBA00022553"/>
    </source>
</evidence>
<evidence type="ECO:0000259" key="7">
    <source>
        <dbReference type="PROSITE" id="PS50075"/>
    </source>
</evidence>
<accession>D9SQJ6</accession>
<dbReference type="CDD" id="cd19534">
    <property type="entry name" value="E_NRPS"/>
    <property type="match status" value="1"/>
</dbReference>
<proteinExistence type="inferred from homology"/>
<organism evidence="8 9">
    <name type="scientific">Clostridium cellulovorans (strain ATCC 35296 / DSM 3052 / OCM 3 / 743B)</name>
    <dbReference type="NCBI Taxonomy" id="573061"/>
    <lineage>
        <taxon>Bacteria</taxon>
        <taxon>Bacillati</taxon>
        <taxon>Bacillota</taxon>
        <taxon>Clostridia</taxon>
        <taxon>Eubacteriales</taxon>
        <taxon>Clostridiaceae</taxon>
        <taxon>Clostridium</taxon>
    </lineage>
</organism>
<dbReference type="InterPro" id="IPR023213">
    <property type="entry name" value="CAT-like_dom_sf"/>
</dbReference>
<dbReference type="HOGENOM" id="CLU_000022_0_0_9"/>
<dbReference type="NCBIfam" id="NF003417">
    <property type="entry name" value="PRK04813.1"/>
    <property type="match status" value="4"/>
</dbReference>
<dbReference type="NCBIfam" id="TIGR01733">
    <property type="entry name" value="AA-adenyl-dom"/>
    <property type="match status" value="2"/>
</dbReference>
<dbReference type="Gene3D" id="3.30.559.30">
    <property type="entry name" value="Nonribosomal peptide synthetase, condensation domain"/>
    <property type="match status" value="3"/>
</dbReference>
<dbReference type="CDD" id="cd05930">
    <property type="entry name" value="A_NRPS"/>
    <property type="match status" value="2"/>
</dbReference>
<dbReference type="InterPro" id="IPR045851">
    <property type="entry name" value="AMP-bd_C_sf"/>
</dbReference>
<dbReference type="Pfam" id="PF00550">
    <property type="entry name" value="PP-binding"/>
    <property type="match status" value="3"/>
</dbReference>
<dbReference type="SUPFAM" id="SSF56801">
    <property type="entry name" value="Acetyl-CoA synthetase-like"/>
    <property type="match status" value="3"/>
</dbReference>
<dbReference type="InterPro" id="IPR036736">
    <property type="entry name" value="ACP-like_sf"/>
</dbReference>
<dbReference type="SUPFAM" id="SSF47336">
    <property type="entry name" value="ACP-like"/>
    <property type="match status" value="3"/>
</dbReference>
<keyword evidence="4" id="KW-0597">Phosphoprotein</keyword>
<dbReference type="GO" id="GO:0044550">
    <property type="term" value="P:secondary metabolite biosynthetic process"/>
    <property type="evidence" value="ECO:0007669"/>
    <property type="project" value="TreeGrafter"/>
</dbReference>
<dbReference type="Pfam" id="PF00501">
    <property type="entry name" value="AMP-binding"/>
    <property type="match status" value="3"/>
</dbReference>
<dbReference type="OrthoDB" id="51171at2"/>
<dbReference type="PROSITE" id="PS50075">
    <property type="entry name" value="CARRIER"/>
    <property type="match status" value="3"/>
</dbReference>
<feature type="domain" description="Carrier" evidence="7">
    <location>
        <begin position="577"/>
        <end position="652"/>
    </location>
</feature>
<dbReference type="GO" id="GO:0017000">
    <property type="term" value="P:antibiotic biosynthetic process"/>
    <property type="evidence" value="ECO:0007669"/>
    <property type="project" value="UniProtKB-KW"/>
</dbReference>
<comment type="similarity">
    <text evidence="2">Belongs to the ATP-dependent AMP-binding enzyme family.</text>
</comment>
<gene>
    <name evidence="8" type="ordered locus">Clocel_2489</name>
</gene>
<dbReference type="InterPro" id="IPR042099">
    <property type="entry name" value="ANL_N_sf"/>
</dbReference>
<dbReference type="Gene3D" id="3.40.50.12780">
    <property type="entry name" value="N-terminal domain of ligase-like"/>
    <property type="match status" value="1"/>
</dbReference>
<dbReference type="Gene3D" id="3.40.50.980">
    <property type="match status" value="4"/>
</dbReference>
<evidence type="ECO:0000313" key="9">
    <source>
        <dbReference type="Proteomes" id="UP000002730"/>
    </source>
</evidence>
<dbReference type="Gene3D" id="2.30.38.10">
    <property type="entry name" value="Luciferase, Domain 3"/>
    <property type="match status" value="2"/>
</dbReference>
<keyword evidence="6" id="KW-0045">Antibiotic biosynthesis</keyword>
<evidence type="ECO:0000256" key="6">
    <source>
        <dbReference type="ARBA" id="ARBA00023194"/>
    </source>
</evidence>
<dbReference type="Gene3D" id="1.10.1200.10">
    <property type="entry name" value="ACP-like"/>
    <property type="match status" value="3"/>
</dbReference>
<protein>
    <submittedName>
        <fullName evidence="8">Amino acid adenylation domain protein</fullName>
    </submittedName>
</protein>
<dbReference type="FunFam" id="3.30.300.30:FF:000010">
    <property type="entry name" value="Enterobactin synthetase component F"/>
    <property type="match status" value="1"/>
</dbReference>
<dbReference type="PANTHER" id="PTHR45527:SF1">
    <property type="entry name" value="FATTY ACID SYNTHASE"/>
    <property type="match status" value="1"/>
</dbReference>
<dbReference type="Pfam" id="PF13193">
    <property type="entry name" value="AMP-binding_C"/>
    <property type="match status" value="2"/>
</dbReference>
<dbReference type="PANTHER" id="PTHR45527">
    <property type="entry name" value="NONRIBOSOMAL PEPTIDE SYNTHETASE"/>
    <property type="match status" value="1"/>
</dbReference>
<dbReference type="KEGG" id="ccb:Clocel_2489"/>
<dbReference type="Gene3D" id="3.30.300.30">
    <property type="match status" value="3"/>
</dbReference>
<evidence type="ECO:0000256" key="3">
    <source>
        <dbReference type="ARBA" id="ARBA00022450"/>
    </source>
</evidence>
<dbReference type="PROSITE" id="PS00012">
    <property type="entry name" value="PHOSPHOPANTETHEINE"/>
    <property type="match status" value="3"/>
</dbReference>
<dbReference type="Proteomes" id="UP000002730">
    <property type="component" value="Chromosome"/>
</dbReference>
<feature type="domain" description="Carrier" evidence="7">
    <location>
        <begin position="1625"/>
        <end position="1700"/>
    </location>
</feature>
<dbReference type="PROSITE" id="PS00455">
    <property type="entry name" value="AMP_BINDING"/>
    <property type="match status" value="3"/>
</dbReference>
<dbReference type="NCBIfam" id="TIGR01720">
    <property type="entry name" value="NRPS-para261"/>
    <property type="match status" value="1"/>
</dbReference>
<dbReference type="GO" id="GO:0031177">
    <property type="term" value="F:phosphopantetheine binding"/>
    <property type="evidence" value="ECO:0007669"/>
    <property type="project" value="InterPro"/>
</dbReference>
<dbReference type="EMBL" id="CP002160">
    <property type="protein sequence ID" value="ADL52202.1"/>
    <property type="molecule type" value="Genomic_DNA"/>
</dbReference>
<dbReference type="FunFam" id="3.40.50.980:FF:000001">
    <property type="entry name" value="Non-ribosomal peptide synthetase"/>
    <property type="match status" value="2"/>
</dbReference>
<dbReference type="CDD" id="cd19531">
    <property type="entry name" value="LCL_NRPS-like"/>
    <property type="match status" value="2"/>
</dbReference>
<dbReference type="eggNOG" id="COG1020">
    <property type="taxonomic scope" value="Bacteria"/>
</dbReference>
<dbReference type="InterPro" id="IPR010060">
    <property type="entry name" value="NRPS_synth"/>
</dbReference>
<evidence type="ECO:0000256" key="1">
    <source>
        <dbReference type="ARBA" id="ARBA00001957"/>
    </source>
</evidence>
<dbReference type="GO" id="GO:0005829">
    <property type="term" value="C:cytosol"/>
    <property type="evidence" value="ECO:0007669"/>
    <property type="project" value="TreeGrafter"/>
</dbReference>
<dbReference type="STRING" id="573061.Clocel_2489"/>
<evidence type="ECO:0000256" key="5">
    <source>
        <dbReference type="ARBA" id="ARBA00022737"/>
    </source>
</evidence>
<dbReference type="InterPro" id="IPR001242">
    <property type="entry name" value="Condensation_dom"/>
</dbReference>
<dbReference type="GO" id="GO:0043041">
    <property type="term" value="P:amino acid activation for nonribosomal peptide biosynthetic process"/>
    <property type="evidence" value="ECO:0007669"/>
    <property type="project" value="TreeGrafter"/>
</dbReference>